<evidence type="ECO:0000259" key="1">
    <source>
        <dbReference type="PROSITE" id="PS51186"/>
    </source>
</evidence>
<comment type="caution">
    <text evidence="2">The sequence shown here is derived from an EMBL/GenBank/DDBJ whole genome shotgun (WGS) entry which is preliminary data.</text>
</comment>
<dbReference type="InterPro" id="IPR016181">
    <property type="entry name" value="Acyl_CoA_acyltransferase"/>
</dbReference>
<sequence length="224" mass="25288">MEYRKIESIEDPYFFKMHDLMGRVFPPEEVLAFELWREPLLDPTIQVFVAVLDGEVVGATEYRYRPEFAVAMTDFTIVGRPGLGIGRFLLVQREAHLKRLEAESGVPMLGMFAEIYDPAQLDEGEAAGPVGPMHPAVRREVLSHLGFKRLDIPYVHPSWDHEGKAVEGLDLCFRPADDALTTLPASLAAGFLRWYYAALPNKPEAWETMVSRLEAMDSVELLPI</sequence>
<keyword evidence="3" id="KW-1185">Reference proteome</keyword>
<proteinExistence type="predicted"/>
<dbReference type="RefSeq" id="WP_277565124.1">
    <property type="nucleotide sequence ID" value="NZ_JAPDHZ010000002.1"/>
</dbReference>
<accession>A0A9X4KCH4</accession>
<dbReference type="AlphaFoldDB" id="A0A9X4KCH4"/>
<reference evidence="2 3" key="1">
    <citation type="submission" date="2022-10" db="EMBL/GenBank/DDBJ databases">
        <title>Comparative genomic analysis of Cohnella hashimotonis sp. nov., isolated from the International Space Station.</title>
        <authorList>
            <person name="Simpson A."/>
            <person name="Venkateswaran K."/>
        </authorList>
    </citation>
    <scope>NUCLEOTIDE SEQUENCE [LARGE SCALE GENOMIC DNA]</scope>
    <source>
        <strain evidence="2 3">DSM 18997</strain>
    </source>
</reference>
<dbReference type="Gene3D" id="3.40.630.30">
    <property type="match status" value="1"/>
</dbReference>
<dbReference type="Proteomes" id="UP001153387">
    <property type="component" value="Unassembled WGS sequence"/>
</dbReference>
<dbReference type="InterPro" id="IPR000182">
    <property type="entry name" value="GNAT_dom"/>
</dbReference>
<evidence type="ECO:0000313" key="2">
    <source>
        <dbReference type="EMBL" id="MDG0789538.1"/>
    </source>
</evidence>
<protein>
    <submittedName>
        <fullName evidence="2">GNAT family N-acetyltransferase</fullName>
    </submittedName>
</protein>
<name>A0A9X4KCH4_9BACL</name>
<dbReference type="PROSITE" id="PS51186">
    <property type="entry name" value="GNAT"/>
    <property type="match status" value="1"/>
</dbReference>
<gene>
    <name evidence="2" type="ORF">OMP38_00695</name>
</gene>
<feature type="domain" description="N-acetyltransferase" evidence="1">
    <location>
        <begin position="1"/>
        <end position="172"/>
    </location>
</feature>
<organism evidence="2 3">
    <name type="scientific">Cohnella ginsengisoli</name>
    <dbReference type="NCBI Taxonomy" id="425004"/>
    <lineage>
        <taxon>Bacteria</taxon>
        <taxon>Bacillati</taxon>
        <taxon>Bacillota</taxon>
        <taxon>Bacilli</taxon>
        <taxon>Bacillales</taxon>
        <taxon>Paenibacillaceae</taxon>
        <taxon>Cohnella</taxon>
    </lineage>
</organism>
<evidence type="ECO:0000313" key="3">
    <source>
        <dbReference type="Proteomes" id="UP001153387"/>
    </source>
</evidence>
<dbReference type="GO" id="GO:0016747">
    <property type="term" value="F:acyltransferase activity, transferring groups other than amino-acyl groups"/>
    <property type="evidence" value="ECO:0007669"/>
    <property type="project" value="InterPro"/>
</dbReference>
<dbReference type="SUPFAM" id="SSF55729">
    <property type="entry name" value="Acyl-CoA N-acyltransferases (Nat)"/>
    <property type="match status" value="1"/>
</dbReference>
<dbReference type="EMBL" id="JAPDHZ010000002">
    <property type="protein sequence ID" value="MDG0789538.1"/>
    <property type="molecule type" value="Genomic_DNA"/>
</dbReference>